<dbReference type="EMBL" id="CP001751">
    <property type="protein sequence ID" value="ADE38504.1"/>
    <property type="molecule type" value="Genomic_DNA"/>
</dbReference>
<dbReference type="InterPro" id="IPR003710">
    <property type="entry name" value="ApbA"/>
</dbReference>
<dbReference type="Pfam" id="PF08546">
    <property type="entry name" value="ApbA_C"/>
    <property type="match status" value="1"/>
</dbReference>
<dbReference type="STRING" id="488538.SAR116_0261"/>
<dbReference type="KEGG" id="apb:SAR116_0261"/>
<dbReference type="EC" id="1.1.1.169" evidence="3 10"/>
<evidence type="ECO:0000259" key="12">
    <source>
        <dbReference type="Pfam" id="PF08546"/>
    </source>
</evidence>
<evidence type="ECO:0000256" key="1">
    <source>
        <dbReference type="ARBA" id="ARBA00004994"/>
    </source>
</evidence>
<keyword evidence="6 10" id="KW-0521">NADP</keyword>
<comment type="catalytic activity">
    <reaction evidence="9 10">
        <text>(R)-pantoate + NADP(+) = 2-dehydropantoate + NADPH + H(+)</text>
        <dbReference type="Rhea" id="RHEA:16233"/>
        <dbReference type="ChEBI" id="CHEBI:11561"/>
        <dbReference type="ChEBI" id="CHEBI:15378"/>
        <dbReference type="ChEBI" id="CHEBI:15980"/>
        <dbReference type="ChEBI" id="CHEBI:57783"/>
        <dbReference type="ChEBI" id="CHEBI:58349"/>
        <dbReference type="EC" id="1.1.1.169"/>
    </reaction>
</comment>
<dbReference type="GO" id="GO:0005737">
    <property type="term" value="C:cytoplasm"/>
    <property type="evidence" value="ECO:0007669"/>
    <property type="project" value="TreeGrafter"/>
</dbReference>
<evidence type="ECO:0000256" key="10">
    <source>
        <dbReference type="RuleBase" id="RU362068"/>
    </source>
</evidence>
<sequence length="308" mass="32483">MKLGFIGVGALGSLFGGALADAGHNVTLVIRNEAHRKAVCHSGLRLVRDSGESIVKIPTITPTEIHEPFDAIFVFTKTGASAESIRAVSHMIDDATCLVSVQNGLGNHDLLAGFVGYERVIYGTTTAPADLLGPGHVVSHGQHLTQINAARADSAKIAAQLAMMLTGADMPTVVNDDIDAVIWSKVAFNTAINAICALVKGTPGTVADSAYLSNLARTVVMESCAVAQADGIMIDPQNVLAIIEMAGREHRTHKPSMVHDVMAMRQTEIDALNGAVIALGKKHNIATPLNEALFALIKGVEAQYEKNH</sequence>
<dbReference type="GO" id="GO:0050661">
    <property type="term" value="F:NADP binding"/>
    <property type="evidence" value="ECO:0007669"/>
    <property type="project" value="TreeGrafter"/>
</dbReference>
<feature type="domain" description="Ketopantoate reductase C-terminal" evidence="12">
    <location>
        <begin position="177"/>
        <end position="301"/>
    </location>
</feature>
<dbReference type="SUPFAM" id="SSF51735">
    <property type="entry name" value="NAD(P)-binding Rossmann-fold domains"/>
    <property type="match status" value="1"/>
</dbReference>
<dbReference type="InterPro" id="IPR050838">
    <property type="entry name" value="Ketopantoate_reductase"/>
</dbReference>
<evidence type="ECO:0000256" key="2">
    <source>
        <dbReference type="ARBA" id="ARBA00007870"/>
    </source>
</evidence>
<dbReference type="InterPro" id="IPR013328">
    <property type="entry name" value="6PGD_dom2"/>
</dbReference>
<dbReference type="OrthoDB" id="9793586at2"/>
<dbReference type="UniPathway" id="UPA00028">
    <property type="reaction ID" value="UER00004"/>
</dbReference>
<dbReference type="NCBIfam" id="TIGR00745">
    <property type="entry name" value="apbA_panE"/>
    <property type="match status" value="1"/>
</dbReference>
<evidence type="ECO:0000313" key="13">
    <source>
        <dbReference type="EMBL" id="ADE38504.1"/>
    </source>
</evidence>
<evidence type="ECO:0000256" key="7">
    <source>
        <dbReference type="ARBA" id="ARBA00023002"/>
    </source>
</evidence>
<keyword evidence="14" id="KW-1185">Reference proteome</keyword>
<comment type="function">
    <text evidence="10">Catalyzes the NADPH-dependent reduction of ketopantoate into pantoic acid.</text>
</comment>
<evidence type="ECO:0000256" key="6">
    <source>
        <dbReference type="ARBA" id="ARBA00022857"/>
    </source>
</evidence>
<feature type="domain" description="Ketopantoate reductase N-terminal" evidence="11">
    <location>
        <begin position="5"/>
        <end position="149"/>
    </location>
</feature>
<dbReference type="PANTHER" id="PTHR43765:SF2">
    <property type="entry name" value="2-DEHYDROPANTOATE 2-REDUCTASE"/>
    <property type="match status" value="1"/>
</dbReference>
<evidence type="ECO:0000256" key="8">
    <source>
        <dbReference type="ARBA" id="ARBA00032024"/>
    </source>
</evidence>
<dbReference type="Pfam" id="PF02558">
    <property type="entry name" value="ApbA"/>
    <property type="match status" value="1"/>
</dbReference>
<dbReference type="InterPro" id="IPR013752">
    <property type="entry name" value="KPA_reductase"/>
</dbReference>
<comment type="pathway">
    <text evidence="1 10">Cofactor biosynthesis; (R)-pantothenate biosynthesis; (R)-pantoate from 3-methyl-2-oxobutanoate: step 2/2.</text>
</comment>
<gene>
    <name evidence="13" type="ordered locus">SAR116_0261</name>
</gene>
<accession>D5BQ06</accession>
<dbReference type="InterPro" id="IPR008927">
    <property type="entry name" value="6-PGluconate_DH-like_C_sf"/>
</dbReference>
<proteinExistence type="inferred from homology"/>
<dbReference type="Gene3D" id="3.40.50.720">
    <property type="entry name" value="NAD(P)-binding Rossmann-like Domain"/>
    <property type="match status" value="1"/>
</dbReference>
<protein>
    <recommendedName>
        <fullName evidence="4 10">2-dehydropantoate 2-reductase</fullName>
        <ecNumber evidence="3 10">1.1.1.169</ecNumber>
    </recommendedName>
    <alternativeName>
        <fullName evidence="8 10">Ketopantoate reductase</fullName>
    </alternativeName>
</protein>
<keyword evidence="5 10" id="KW-0566">Pantothenate biosynthesis</keyword>
<evidence type="ECO:0000313" key="14">
    <source>
        <dbReference type="Proteomes" id="UP000007460"/>
    </source>
</evidence>
<dbReference type="SUPFAM" id="SSF48179">
    <property type="entry name" value="6-phosphogluconate dehydrogenase C-terminal domain-like"/>
    <property type="match status" value="1"/>
</dbReference>
<evidence type="ECO:0000256" key="5">
    <source>
        <dbReference type="ARBA" id="ARBA00022655"/>
    </source>
</evidence>
<evidence type="ECO:0000256" key="9">
    <source>
        <dbReference type="ARBA" id="ARBA00048793"/>
    </source>
</evidence>
<dbReference type="InterPro" id="IPR013332">
    <property type="entry name" value="KPR_N"/>
</dbReference>
<dbReference type="GO" id="GO:0008677">
    <property type="term" value="F:2-dehydropantoate 2-reductase activity"/>
    <property type="evidence" value="ECO:0007669"/>
    <property type="project" value="UniProtKB-EC"/>
</dbReference>
<dbReference type="AlphaFoldDB" id="D5BQ06"/>
<evidence type="ECO:0000256" key="3">
    <source>
        <dbReference type="ARBA" id="ARBA00013014"/>
    </source>
</evidence>
<reference evidence="13 14" key="1">
    <citation type="journal article" date="2010" name="J. Bacteriol.">
        <title>Complete genome sequence of "Candidatus Puniceispirillum marinum" IMCC1322, a representative of the SAR116 clade in the Alphaproteobacteria.</title>
        <authorList>
            <person name="Oh H.M."/>
            <person name="Kwon K.K."/>
            <person name="Kang I."/>
            <person name="Kang S.G."/>
            <person name="Lee J.H."/>
            <person name="Kim S.J."/>
            <person name="Cho J.C."/>
        </authorList>
    </citation>
    <scope>NUCLEOTIDE SEQUENCE [LARGE SCALE GENOMIC DNA]</scope>
    <source>
        <strain evidence="13 14">IMCC1322</strain>
    </source>
</reference>
<dbReference type="PANTHER" id="PTHR43765">
    <property type="entry name" value="2-DEHYDROPANTOATE 2-REDUCTASE-RELATED"/>
    <property type="match status" value="1"/>
</dbReference>
<dbReference type="InterPro" id="IPR036291">
    <property type="entry name" value="NAD(P)-bd_dom_sf"/>
</dbReference>
<dbReference type="Gene3D" id="1.10.1040.10">
    <property type="entry name" value="N-(1-d-carboxylethyl)-l-norvaline Dehydrogenase, domain 2"/>
    <property type="match status" value="1"/>
</dbReference>
<dbReference type="Proteomes" id="UP000007460">
    <property type="component" value="Chromosome"/>
</dbReference>
<comment type="similarity">
    <text evidence="2 10">Belongs to the ketopantoate reductase family.</text>
</comment>
<name>D5BQ06_PUNMI</name>
<dbReference type="RefSeq" id="WP_013045134.1">
    <property type="nucleotide sequence ID" value="NC_014010.1"/>
</dbReference>
<keyword evidence="7 10" id="KW-0560">Oxidoreductase</keyword>
<dbReference type="GO" id="GO:0015940">
    <property type="term" value="P:pantothenate biosynthetic process"/>
    <property type="evidence" value="ECO:0007669"/>
    <property type="project" value="UniProtKB-UniPathway"/>
</dbReference>
<evidence type="ECO:0000259" key="11">
    <source>
        <dbReference type="Pfam" id="PF02558"/>
    </source>
</evidence>
<evidence type="ECO:0000256" key="4">
    <source>
        <dbReference type="ARBA" id="ARBA00019465"/>
    </source>
</evidence>
<dbReference type="eggNOG" id="COG1893">
    <property type="taxonomic scope" value="Bacteria"/>
</dbReference>
<dbReference type="FunFam" id="1.10.1040.10:FF:000017">
    <property type="entry name" value="2-dehydropantoate 2-reductase"/>
    <property type="match status" value="1"/>
</dbReference>
<organism evidence="13 14">
    <name type="scientific">Puniceispirillum marinum (strain IMCC1322)</name>
    <dbReference type="NCBI Taxonomy" id="488538"/>
    <lineage>
        <taxon>Bacteria</taxon>
        <taxon>Pseudomonadati</taxon>
        <taxon>Pseudomonadota</taxon>
        <taxon>Alphaproteobacteria</taxon>
        <taxon>Candidatus Puniceispirillales</taxon>
        <taxon>Candidatus Puniceispirillaceae</taxon>
        <taxon>Candidatus Puniceispirillum</taxon>
    </lineage>
</organism>
<dbReference type="HOGENOM" id="CLU_031468_2_0_5"/>